<evidence type="ECO:0000313" key="2">
    <source>
        <dbReference type="EMBL" id="EOT87231.1"/>
    </source>
</evidence>
<keyword evidence="1" id="KW-1133">Transmembrane helix</keyword>
<dbReference type="eggNOG" id="ENOG50333H9">
    <property type="taxonomic scope" value="Bacteria"/>
</dbReference>
<comment type="caution">
    <text evidence="2">The sequence shown here is derived from an EMBL/GenBank/DDBJ whole genome shotgun (WGS) entry which is preliminary data.</text>
</comment>
<name>S0KX51_9ENTE</name>
<sequence>MGTSERFQDWVFRYQYIYNSRKSEQKKQRFIQAILKDVFSFRQDVAVMESNHTQIQRDIYIGDVKTAKTVICTYYDTPMESLGAYTFFDTKKQARKTMTYLYGVSFLMLLIGILLTLAYTRFAPHAFDFSSPITWLSVGGFGLYFLILRYVTKGSAVRKNLIRNTSSILAILEMSQENKRDIAYILFDRGCYGPQSLYENQVINPQAKWIYLDSIGAHAPLHRVEQQATKGQLTYIFAAQQKNEHYYLPKKRLKDRRLNMENMHQVVTWCIS</sequence>
<evidence type="ECO:0000256" key="1">
    <source>
        <dbReference type="SAM" id="Phobius"/>
    </source>
</evidence>
<feature type="transmembrane region" description="Helical" evidence="1">
    <location>
        <begin position="100"/>
        <end position="120"/>
    </location>
</feature>
<proteinExistence type="predicted"/>
<dbReference type="PATRIC" id="fig|1140003.3.peg.286"/>
<keyword evidence="1" id="KW-0472">Membrane</keyword>
<organism evidence="2 3">
    <name type="scientific">Enterococcus sulfureus ATCC 49903</name>
    <dbReference type="NCBI Taxonomy" id="1140003"/>
    <lineage>
        <taxon>Bacteria</taxon>
        <taxon>Bacillati</taxon>
        <taxon>Bacillota</taxon>
        <taxon>Bacilli</taxon>
        <taxon>Lactobacillales</taxon>
        <taxon>Enterococcaceae</taxon>
        <taxon>Enterococcus</taxon>
    </lineage>
</organism>
<keyword evidence="1" id="KW-0812">Transmembrane</keyword>
<dbReference type="STRING" id="1140003.OMY_00292"/>
<reference evidence="2 3" key="1">
    <citation type="submission" date="2013-03" db="EMBL/GenBank/DDBJ databases">
        <title>The Genome Sequence of Enterococcus sulfureus ATCC_49903 (PacBio/Illumina hybrid assembly).</title>
        <authorList>
            <consortium name="The Broad Institute Genomics Platform"/>
            <consortium name="The Broad Institute Genome Sequencing Center for Infectious Disease"/>
            <person name="Earl A."/>
            <person name="Russ C."/>
            <person name="Gilmore M."/>
            <person name="Surin D."/>
            <person name="Walker B."/>
            <person name="Young S."/>
            <person name="Zeng Q."/>
            <person name="Gargeya S."/>
            <person name="Fitzgerald M."/>
            <person name="Haas B."/>
            <person name="Abouelleil A."/>
            <person name="Allen A.W."/>
            <person name="Alvarado L."/>
            <person name="Arachchi H.M."/>
            <person name="Berlin A.M."/>
            <person name="Chapman S.B."/>
            <person name="Gainer-Dewar J."/>
            <person name="Goldberg J."/>
            <person name="Griggs A."/>
            <person name="Gujja S."/>
            <person name="Hansen M."/>
            <person name="Howarth C."/>
            <person name="Imamovic A."/>
            <person name="Ireland A."/>
            <person name="Larimer J."/>
            <person name="McCowan C."/>
            <person name="Murphy C."/>
            <person name="Pearson M."/>
            <person name="Poon T.W."/>
            <person name="Priest M."/>
            <person name="Roberts A."/>
            <person name="Saif S."/>
            <person name="Shea T."/>
            <person name="Sisk P."/>
            <person name="Sykes S."/>
            <person name="Wortman J."/>
            <person name="Nusbaum C."/>
            <person name="Birren B."/>
        </authorList>
    </citation>
    <scope>NUCLEOTIDE SEQUENCE [LARGE SCALE GENOMIC DNA]</scope>
    <source>
        <strain evidence="2 3">ATCC 49903</strain>
    </source>
</reference>
<feature type="transmembrane region" description="Helical" evidence="1">
    <location>
        <begin position="132"/>
        <end position="151"/>
    </location>
</feature>
<evidence type="ECO:0000313" key="3">
    <source>
        <dbReference type="Proteomes" id="UP000015961"/>
    </source>
</evidence>
<gene>
    <name evidence="2" type="ORF">I573_00287</name>
</gene>
<protein>
    <submittedName>
        <fullName evidence="2">Uncharacterized protein</fullName>
    </submittedName>
</protein>
<dbReference type="OrthoDB" id="1920380at2"/>
<dbReference type="Proteomes" id="UP000015961">
    <property type="component" value="Unassembled WGS sequence"/>
</dbReference>
<dbReference type="AlphaFoldDB" id="S0KX51"/>
<dbReference type="RefSeq" id="WP_016184783.1">
    <property type="nucleotide sequence ID" value="NZ_ASWO01000001.1"/>
</dbReference>
<dbReference type="EMBL" id="ASWO01000001">
    <property type="protein sequence ID" value="EOT87231.1"/>
    <property type="molecule type" value="Genomic_DNA"/>
</dbReference>
<keyword evidence="3" id="KW-1185">Reference proteome</keyword>
<accession>S0KX51</accession>